<sequence length="112" mass="12673">MGACVYVCVYMEFRLQHTLGHTVGSLPKQKPVPKWGKKDCAGWRCSTTQQPQSNMKHKNCNYLGFFVCTLPTICQKGYTTKHPGNLARNQTKLEKFISQVWCTPFAVLPFSG</sequence>
<dbReference type="AlphaFoldDB" id="A0A182S366"/>
<protein>
    <submittedName>
        <fullName evidence="1">Uncharacterized protein</fullName>
    </submittedName>
</protein>
<accession>A0A182S366</accession>
<evidence type="ECO:0000313" key="1">
    <source>
        <dbReference type="EnsemblMetazoa" id="AFUN014878-PA"/>
    </source>
</evidence>
<organism evidence="1">
    <name type="scientific">Anopheles funestus</name>
    <name type="common">African malaria mosquito</name>
    <dbReference type="NCBI Taxonomy" id="62324"/>
    <lineage>
        <taxon>Eukaryota</taxon>
        <taxon>Metazoa</taxon>
        <taxon>Ecdysozoa</taxon>
        <taxon>Arthropoda</taxon>
        <taxon>Hexapoda</taxon>
        <taxon>Insecta</taxon>
        <taxon>Pterygota</taxon>
        <taxon>Neoptera</taxon>
        <taxon>Endopterygota</taxon>
        <taxon>Diptera</taxon>
        <taxon>Nematocera</taxon>
        <taxon>Culicoidea</taxon>
        <taxon>Culicidae</taxon>
        <taxon>Anophelinae</taxon>
        <taxon>Anopheles</taxon>
    </lineage>
</organism>
<proteinExistence type="predicted"/>
<dbReference type="VEuPathDB" id="VectorBase:AFUN014878"/>
<name>A0A182S366_ANOFN</name>
<dbReference type="EnsemblMetazoa" id="AFUN014878-RA">
    <property type="protein sequence ID" value="AFUN014878-PA"/>
    <property type="gene ID" value="AFUN014878"/>
</dbReference>
<reference evidence="1" key="1">
    <citation type="submission" date="2020-05" db="UniProtKB">
        <authorList>
            <consortium name="EnsemblMetazoa"/>
        </authorList>
    </citation>
    <scope>IDENTIFICATION</scope>
    <source>
        <strain evidence="1">FUMOZ</strain>
    </source>
</reference>